<name>A0ABD5U3J7_9EURY</name>
<protein>
    <recommendedName>
        <fullName evidence="3">YgiT-type zinc finger protein</fullName>
    </recommendedName>
</protein>
<evidence type="ECO:0008006" key="3">
    <source>
        <dbReference type="Google" id="ProtNLM"/>
    </source>
</evidence>
<dbReference type="EMBL" id="JBHSXM010000001">
    <property type="protein sequence ID" value="MFC6835056.1"/>
    <property type="molecule type" value="Genomic_DNA"/>
</dbReference>
<dbReference type="AlphaFoldDB" id="A0ABD5U3J7"/>
<dbReference type="Proteomes" id="UP001596406">
    <property type="component" value="Unassembled WGS sequence"/>
</dbReference>
<proteinExistence type="predicted"/>
<organism evidence="1 2">
    <name type="scientific">Halomarina ordinaria</name>
    <dbReference type="NCBI Taxonomy" id="3033939"/>
    <lineage>
        <taxon>Archaea</taxon>
        <taxon>Methanobacteriati</taxon>
        <taxon>Methanobacteriota</taxon>
        <taxon>Stenosarchaea group</taxon>
        <taxon>Halobacteria</taxon>
        <taxon>Halobacteriales</taxon>
        <taxon>Natronomonadaceae</taxon>
        <taxon>Halomarina</taxon>
    </lineage>
</organism>
<dbReference type="RefSeq" id="WP_304446764.1">
    <property type="nucleotide sequence ID" value="NZ_JARRAH010000001.1"/>
</dbReference>
<comment type="caution">
    <text evidence="1">The sequence shown here is derived from an EMBL/GenBank/DDBJ whole genome shotgun (WGS) entry which is preliminary data.</text>
</comment>
<keyword evidence="2" id="KW-1185">Reference proteome</keyword>
<evidence type="ECO:0000313" key="2">
    <source>
        <dbReference type="Proteomes" id="UP001596406"/>
    </source>
</evidence>
<sequence>MTGETITRCGHELDAEYLYPADAVVLELYEMSGTLRVRLAVPCPECDEAVELDTRVERTATASVEVPLDDSEDQYD</sequence>
<reference evidence="1 2" key="1">
    <citation type="journal article" date="2019" name="Int. J. Syst. Evol. Microbiol.">
        <title>The Global Catalogue of Microorganisms (GCM) 10K type strain sequencing project: providing services to taxonomists for standard genome sequencing and annotation.</title>
        <authorList>
            <consortium name="The Broad Institute Genomics Platform"/>
            <consortium name="The Broad Institute Genome Sequencing Center for Infectious Disease"/>
            <person name="Wu L."/>
            <person name="Ma J."/>
        </authorList>
    </citation>
    <scope>NUCLEOTIDE SEQUENCE [LARGE SCALE GENOMIC DNA]</scope>
    <source>
        <strain evidence="1 2">PSRA2</strain>
    </source>
</reference>
<gene>
    <name evidence="1" type="ORF">ACFQHK_00870</name>
</gene>
<evidence type="ECO:0000313" key="1">
    <source>
        <dbReference type="EMBL" id="MFC6835056.1"/>
    </source>
</evidence>
<accession>A0ABD5U3J7</accession>